<accession>A0A7V5CSQ2</accession>
<comment type="caution">
    <text evidence="1">The sequence shown here is derived from an EMBL/GenBank/DDBJ whole genome shotgun (WGS) entry which is preliminary data.</text>
</comment>
<dbReference type="EMBL" id="DTKL01000028">
    <property type="protein sequence ID" value="HGY94051.1"/>
    <property type="molecule type" value="Genomic_DNA"/>
</dbReference>
<dbReference type="InterPro" id="IPR036520">
    <property type="entry name" value="UPF0759_sf"/>
</dbReference>
<gene>
    <name evidence="1" type="ORF">ENW50_05125</name>
</gene>
<dbReference type="Gene3D" id="3.20.20.410">
    <property type="entry name" value="Protein of unknown function UPF0759"/>
    <property type="match status" value="1"/>
</dbReference>
<dbReference type="SUPFAM" id="SSF117396">
    <property type="entry name" value="TM1631-like"/>
    <property type="match status" value="1"/>
</dbReference>
<dbReference type="Pfam" id="PF01904">
    <property type="entry name" value="DUF72"/>
    <property type="match status" value="1"/>
</dbReference>
<dbReference type="InterPro" id="IPR002763">
    <property type="entry name" value="DUF72"/>
</dbReference>
<evidence type="ECO:0000313" key="1">
    <source>
        <dbReference type="EMBL" id="HGY94051.1"/>
    </source>
</evidence>
<reference evidence="1" key="1">
    <citation type="journal article" date="2020" name="mSystems">
        <title>Genome- and Community-Level Interaction Insights into Carbon Utilization and Element Cycling Functions of Hydrothermarchaeota in Hydrothermal Sediment.</title>
        <authorList>
            <person name="Zhou Z."/>
            <person name="Liu Y."/>
            <person name="Xu W."/>
            <person name="Pan J."/>
            <person name="Luo Z.H."/>
            <person name="Li M."/>
        </authorList>
    </citation>
    <scope>NUCLEOTIDE SEQUENCE [LARGE SCALE GENOMIC DNA]</scope>
    <source>
        <strain evidence="1">SpSt-855</strain>
    </source>
</reference>
<dbReference type="PANTHER" id="PTHR30348">
    <property type="entry name" value="UNCHARACTERIZED PROTEIN YECE"/>
    <property type="match status" value="1"/>
</dbReference>
<sequence length="240" mass="27076">MARPSLYAGCSGWAYASWKPGFYPAKTAAKQFLAYYASQLNSVEVNYTFRQLPSEAQAENWLAATAEDFRFSFKAPQRVSHLLRLRNCDEAMTAFADSLAPFKQAGRMGLVLVQLPPNFKADATRLESFLEDASRLNLRLALEFRHESWFEAATYATLERHGAALCIAESDELVTPEVHTAAFGCYRLRRSHYDEAALNELAERLHTRAASGEVYAYFKHEEAPDGPLRARAVLDRLQQL</sequence>
<dbReference type="AlphaFoldDB" id="A0A7V5CSQ2"/>
<organism evidence="1">
    <name type="scientific">Acidobacterium capsulatum</name>
    <dbReference type="NCBI Taxonomy" id="33075"/>
    <lineage>
        <taxon>Bacteria</taxon>
        <taxon>Pseudomonadati</taxon>
        <taxon>Acidobacteriota</taxon>
        <taxon>Terriglobia</taxon>
        <taxon>Terriglobales</taxon>
        <taxon>Acidobacteriaceae</taxon>
        <taxon>Acidobacterium</taxon>
    </lineage>
</organism>
<proteinExistence type="predicted"/>
<dbReference type="PANTHER" id="PTHR30348:SF4">
    <property type="entry name" value="DUF72 DOMAIN-CONTAINING PROTEIN"/>
    <property type="match status" value="1"/>
</dbReference>
<protein>
    <submittedName>
        <fullName evidence="1">DUF72 domain-containing protein</fullName>
    </submittedName>
</protein>
<name>A0A7V5CSQ2_9BACT</name>